<comment type="caution">
    <text evidence="1">The sequence shown here is derived from an EMBL/GenBank/DDBJ whole genome shotgun (WGS) entry which is preliminary data.</text>
</comment>
<accession>A0ABT1PD35</accession>
<dbReference type="EMBL" id="JANFNH010000014">
    <property type="protein sequence ID" value="MCQ4043287.1"/>
    <property type="molecule type" value="Genomic_DNA"/>
</dbReference>
<sequence length="85" mass="9500">MLRPLPVVGDGISISYEDGAWAKHCIRASLRDACDDLMKQRPLFTDYGRMLLDELCCFAETVEFDHVAETISSPEYAGYRPTVAA</sequence>
<proteinExistence type="predicted"/>
<evidence type="ECO:0000313" key="1">
    <source>
        <dbReference type="EMBL" id="MCQ4043287.1"/>
    </source>
</evidence>
<evidence type="ECO:0000313" key="2">
    <source>
        <dbReference type="Proteomes" id="UP001206206"/>
    </source>
</evidence>
<keyword evidence="2" id="KW-1185">Reference proteome</keyword>
<gene>
    <name evidence="1" type="ORF">NON19_14925</name>
</gene>
<reference evidence="1 2" key="1">
    <citation type="submission" date="2022-06" db="EMBL/GenBank/DDBJ databases">
        <title>Draft genome sequence of type strain Streptomyces rubrisoli DSM 42083.</title>
        <authorList>
            <person name="Duangmal K."/>
            <person name="Klaysubun C."/>
        </authorList>
    </citation>
    <scope>NUCLEOTIDE SEQUENCE [LARGE SCALE GENOMIC DNA]</scope>
    <source>
        <strain evidence="1 2">DSM 42083</strain>
    </source>
</reference>
<dbReference type="RefSeq" id="WP_255928235.1">
    <property type="nucleotide sequence ID" value="NZ_JANFNH010000014.1"/>
</dbReference>
<name>A0ABT1PD35_9ACTN</name>
<protein>
    <submittedName>
        <fullName evidence="1">Uncharacterized protein</fullName>
    </submittedName>
</protein>
<organism evidence="1 2">
    <name type="scientific">Streptantibioticus rubrisoli</name>
    <dbReference type="NCBI Taxonomy" id="1387313"/>
    <lineage>
        <taxon>Bacteria</taxon>
        <taxon>Bacillati</taxon>
        <taxon>Actinomycetota</taxon>
        <taxon>Actinomycetes</taxon>
        <taxon>Kitasatosporales</taxon>
        <taxon>Streptomycetaceae</taxon>
        <taxon>Streptantibioticus</taxon>
    </lineage>
</organism>
<dbReference type="Proteomes" id="UP001206206">
    <property type="component" value="Unassembled WGS sequence"/>
</dbReference>